<feature type="transmembrane region" description="Helical" evidence="11">
    <location>
        <begin position="159"/>
        <end position="176"/>
    </location>
</feature>
<evidence type="ECO:0000256" key="11">
    <source>
        <dbReference type="SAM" id="Phobius"/>
    </source>
</evidence>
<dbReference type="GO" id="GO:0006508">
    <property type="term" value="P:proteolysis"/>
    <property type="evidence" value="ECO:0007669"/>
    <property type="project" value="UniProtKB-KW"/>
</dbReference>
<feature type="signal peptide" evidence="12">
    <location>
        <begin position="1"/>
        <end position="21"/>
    </location>
</feature>
<evidence type="ECO:0000256" key="9">
    <source>
        <dbReference type="ARBA" id="ARBA00023049"/>
    </source>
</evidence>
<dbReference type="CDD" id="cd03860">
    <property type="entry name" value="M14_CP_A-B_like"/>
    <property type="match status" value="1"/>
</dbReference>
<dbReference type="SMART" id="SM00631">
    <property type="entry name" value="Zn_pept"/>
    <property type="match status" value="1"/>
</dbReference>
<feature type="chain" id="PRO_5026151323" description="Peptidase M14 domain-containing protein" evidence="12">
    <location>
        <begin position="22"/>
        <end position="555"/>
    </location>
</feature>
<keyword evidence="11" id="KW-0812">Transmembrane</keyword>
<keyword evidence="6 12" id="KW-0732">Signal</keyword>
<dbReference type="OrthoDB" id="3626597at2759"/>
<dbReference type="AlphaFoldDB" id="A0A6G0TZK8"/>
<dbReference type="InterPro" id="IPR000834">
    <property type="entry name" value="Peptidase_M14"/>
</dbReference>
<keyword evidence="11" id="KW-1133">Transmembrane helix</keyword>
<comment type="caution">
    <text evidence="14">The sequence shown here is derived from an EMBL/GenBank/DDBJ whole genome shotgun (WGS) entry which is preliminary data.</text>
</comment>
<name>A0A6G0TZK8_APHGL</name>
<evidence type="ECO:0000259" key="13">
    <source>
        <dbReference type="PROSITE" id="PS52035"/>
    </source>
</evidence>
<evidence type="ECO:0000256" key="7">
    <source>
        <dbReference type="ARBA" id="ARBA00022801"/>
    </source>
</evidence>
<organism evidence="14 15">
    <name type="scientific">Aphis glycines</name>
    <name type="common">Soybean aphid</name>
    <dbReference type="NCBI Taxonomy" id="307491"/>
    <lineage>
        <taxon>Eukaryota</taxon>
        <taxon>Metazoa</taxon>
        <taxon>Ecdysozoa</taxon>
        <taxon>Arthropoda</taxon>
        <taxon>Hexapoda</taxon>
        <taxon>Insecta</taxon>
        <taxon>Pterygota</taxon>
        <taxon>Neoptera</taxon>
        <taxon>Paraneoptera</taxon>
        <taxon>Hemiptera</taxon>
        <taxon>Sternorrhyncha</taxon>
        <taxon>Aphidomorpha</taxon>
        <taxon>Aphidoidea</taxon>
        <taxon>Aphididae</taxon>
        <taxon>Aphidini</taxon>
        <taxon>Aphis</taxon>
        <taxon>Aphis</taxon>
    </lineage>
</organism>
<dbReference type="EMBL" id="VYZN01000012">
    <property type="protein sequence ID" value="KAE9541882.1"/>
    <property type="molecule type" value="Genomic_DNA"/>
</dbReference>
<feature type="domain" description="Peptidase M14" evidence="13">
    <location>
        <begin position="197"/>
        <end position="492"/>
    </location>
</feature>
<feature type="transmembrane region" description="Helical" evidence="11">
    <location>
        <begin position="135"/>
        <end position="154"/>
    </location>
</feature>
<dbReference type="FunFam" id="3.40.630.10:FF:000084">
    <property type="entry name" value="Carboxypeptidase B2"/>
    <property type="match status" value="1"/>
</dbReference>
<keyword evidence="7" id="KW-0378">Hydrolase</keyword>
<keyword evidence="11" id="KW-0472">Membrane</keyword>
<reference evidence="14 15" key="1">
    <citation type="submission" date="2019-08" db="EMBL/GenBank/DDBJ databases">
        <title>The genome of the soybean aphid Biotype 1, its phylome, world population structure and adaptation to the North American continent.</title>
        <authorList>
            <person name="Giordano R."/>
            <person name="Donthu R.K."/>
            <person name="Hernandez A.G."/>
            <person name="Wright C.L."/>
            <person name="Zimin A.V."/>
        </authorList>
    </citation>
    <scope>NUCLEOTIDE SEQUENCE [LARGE SCALE GENOMIC DNA]</scope>
    <source>
        <tissue evidence="14">Whole aphids</tissue>
    </source>
</reference>
<keyword evidence="3" id="KW-0121">Carboxypeptidase</keyword>
<comment type="similarity">
    <text evidence="2 10">Belongs to the peptidase M14 family.</text>
</comment>
<gene>
    <name evidence="14" type="ORF">AGLY_003873</name>
</gene>
<dbReference type="PRINTS" id="PR00765">
    <property type="entry name" value="CRBOXYPTASEA"/>
</dbReference>
<evidence type="ECO:0000256" key="6">
    <source>
        <dbReference type="ARBA" id="ARBA00022729"/>
    </source>
</evidence>
<sequence length="555" mass="61599">MKVKNKIKICSIILTIKFILSGNFSASQVHNSERNVTELFFNASKKDPIAFEIDSTNSLYLSCKAFLASPNSLVINLASLTIFCNLGNIDKRVFQLASTIPFKISGEQNVKASSSNSSSPISFSVSIGGRDFDCIGALIGFLTLLLATVLLGILTAVRVLLITVFLLIVAVAFFSVKLDETTAASFIASTVDKNGRIFFSDTTFHAVPRASAELSRTVGSVSTIGYTKQGTPLKIIHIKPDNNRTNNDIIWIDGGTHAREWITISSMVYIINELTHNRKFLPMYMKNIHFVLMPIVNPDGYTYSYENERLWRKNRVETYNNNCIGVDLNRNWNYDWYSINSDKNCCSENYQGTAPNSELEIKAIIQFIMKNLTKIKGFITFHSYGQAIVFPWAYTKDRLKEDYDKHQNTATLMSLKIFETTSNTYSVGPASTVLYEASGTSMDWMKGIANIKYVFTLELRDTGINGFNLSTSEIIPSGQEAFCAVSALTKSPYSPLSNLGALDNIPSSISMASFPVAEFSTKTNVASRPFSCATALLSITNFFTIPLLISESTKY</sequence>
<feature type="active site" description="Proton donor/acceptor" evidence="10">
    <location>
        <position position="458"/>
    </location>
</feature>
<dbReference type="Proteomes" id="UP000475862">
    <property type="component" value="Unassembled WGS sequence"/>
</dbReference>
<evidence type="ECO:0000256" key="5">
    <source>
        <dbReference type="ARBA" id="ARBA00022723"/>
    </source>
</evidence>
<dbReference type="GO" id="GO:0008270">
    <property type="term" value="F:zinc ion binding"/>
    <property type="evidence" value="ECO:0007669"/>
    <property type="project" value="InterPro"/>
</dbReference>
<keyword evidence="5" id="KW-0479">Metal-binding</keyword>
<keyword evidence="4" id="KW-0645">Protease</keyword>
<dbReference type="PANTHER" id="PTHR11705">
    <property type="entry name" value="PROTEASE FAMILY M14 CARBOXYPEPTIDASE A,B"/>
    <property type="match status" value="1"/>
</dbReference>
<dbReference type="SUPFAM" id="SSF53187">
    <property type="entry name" value="Zn-dependent exopeptidases"/>
    <property type="match status" value="1"/>
</dbReference>
<dbReference type="GO" id="GO:0005615">
    <property type="term" value="C:extracellular space"/>
    <property type="evidence" value="ECO:0007669"/>
    <property type="project" value="TreeGrafter"/>
</dbReference>
<dbReference type="Pfam" id="PF00246">
    <property type="entry name" value="Peptidase_M14"/>
    <property type="match status" value="1"/>
</dbReference>
<dbReference type="PROSITE" id="PS52035">
    <property type="entry name" value="PEPTIDASE_M14"/>
    <property type="match status" value="1"/>
</dbReference>
<comment type="cofactor">
    <cofactor evidence="1">
        <name>Zn(2+)</name>
        <dbReference type="ChEBI" id="CHEBI:29105"/>
    </cofactor>
</comment>
<evidence type="ECO:0000256" key="3">
    <source>
        <dbReference type="ARBA" id="ARBA00022645"/>
    </source>
</evidence>
<evidence type="ECO:0000256" key="12">
    <source>
        <dbReference type="SAM" id="SignalP"/>
    </source>
</evidence>
<dbReference type="PANTHER" id="PTHR11705:SF91">
    <property type="entry name" value="FI01817P-RELATED"/>
    <property type="match status" value="1"/>
</dbReference>
<proteinExistence type="inferred from homology"/>
<evidence type="ECO:0000313" key="14">
    <source>
        <dbReference type="EMBL" id="KAE9541882.1"/>
    </source>
</evidence>
<dbReference type="Gene3D" id="3.40.630.10">
    <property type="entry name" value="Zn peptidases"/>
    <property type="match status" value="1"/>
</dbReference>
<evidence type="ECO:0000256" key="8">
    <source>
        <dbReference type="ARBA" id="ARBA00022833"/>
    </source>
</evidence>
<feature type="non-terminal residue" evidence="14">
    <location>
        <position position="555"/>
    </location>
</feature>
<keyword evidence="8" id="KW-0862">Zinc</keyword>
<keyword evidence="15" id="KW-1185">Reference proteome</keyword>
<evidence type="ECO:0000256" key="4">
    <source>
        <dbReference type="ARBA" id="ARBA00022670"/>
    </source>
</evidence>
<evidence type="ECO:0000256" key="10">
    <source>
        <dbReference type="PROSITE-ProRule" id="PRU01379"/>
    </source>
</evidence>
<dbReference type="GO" id="GO:0004181">
    <property type="term" value="F:metallocarboxypeptidase activity"/>
    <property type="evidence" value="ECO:0007669"/>
    <property type="project" value="InterPro"/>
</dbReference>
<keyword evidence="9" id="KW-0482">Metalloprotease</keyword>
<evidence type="ECO:0000256" key="2">
    <source>
        <dbReference type="ARBA" id="ARBA00005988"/>
    </source>
</evidence>
<evidence type="ECO:0000256" key="1">
    <source>
        <dbReference type="ARBA" id="ARBA00001947"/>
    </source>
</evidence>
<accession>A0A6G0TZK8</accession>
<evidence type="ECO:0000313" key="15">
    <source>
        <dbReference type="Proteomes" id="UP000475862"/>
    </source>
</evidence>
<protein>
    <recommendedName>
        <fullName evidence="13">Peptidase M14 domain-containing protein</fullName>
    </recommendedName>
</protein>